<keyword evidence="8" id="KW-1185">Reference proteome</keyword>
<keyword evidence="1" id="KW-0805">Transcription regulation</keyword>
<proteinExistence type="predicted"/>
<dbReference type="PANTHER" id="PTHR30055:SF234">
    <property type="entry name" value="HTH-TYPE TRANSCRIPTIONAL REGULATOR BETI"/>
    <property type="match status" value="1"/>
</dbReference>
<evidence type="ECO:0000256" key="3">
    <source>
        <dbReference type="ARBA" id="ARBA00023163"/>
    </source>
</evidence>
<dbReference type="InterPro" id="IPR009057">
    <property type="entry name" value="Homeodomain-like_sf"/>
</dbReference>
<protein>
    <submittedName>
        <fullName evidence="6">AcrR family transcriptional regulator</fullName>
    </submittedName>
</protein>
<gene>
    <name evidence="6" type="ORF">ABIC20_000037</name>
    <name evidence="7" type="ORF">ABIC20_007120</name>
</gene>
<evidence type="ECO:0000313" key="6">
    <source>
        <dbReference type="EMBL" id="MET3862728.1"/>
    </source>
</evidence>
<keyword evidence="2 4" id="KW-0238">DNA-binding</keyword>
<dbReference type="EMBL" id="JBEPNW010000005">
    <property type="protein sequence ID" value="MET3869735.1"/>
    <property type="molecule type" value="Genomic_DNA"/>
</dbReference>
<evidence type="ECO:0000259" key="5">
    <source>
        <dbReference type="PROSITE" id="PS50977"/>
    </source>
</evidence>
<dbReference type="Gene3D" id="1.10.357.10">
    <property type="entry name" value="Tetracycline Repressor, domain 2"/>
    <property type="match status" value="1"/>
</dbReference>
<dbReference type="EMBL" id="JBEPNW010000001">
    <property type="protein sequence ID" value="MET3862728.1"/>
    <property type="molecule type" value="Genomic_DNA"/>
</dbReference>
<dbReference type="InterPro" id="IPR001647">
    <property type="entry name" value="HTH_TetR"/>
</dbReference>
<dbReference type="PANTHER" id="PTHR30055">
    <property type="entry name" value="HTH-TYPE TRANSCRIPTIONAL REGULATOR RUTR"/>
    <property type="match status" value="1"/>
</dbReference>
<feature type="DNA-binding region" description="H-T-H motif" evidence="4">
    <location>
        <begin position="24"/>
        <end position="43"/>
    </location>
</feature>
<dbReference type="InterPro" id="IPR041669">
    <property type="entry name" value="TetR_C_15"/>
</dbReference>
<evidence type="ECO:0000313" key="8">
    <source>
        <dbReference type="Proteomes" id="UP001549119"/>
    </source>
</evidence>
<keyword evidence="3" id="KW-0804">Transcription</keyword>
<dbReference type="Proteomes" id="UP001549119">
    <property type="component" value="Unassembled WGS sequence"/>
</dbReference>
<dbReference type="PROSITE" id="PS50977">
    <property type="entry name" value="HTH_TETR_2"/>
    <property type="match status" value="1"/>
</dbReference>
<name>A0ABV2N8C1_9HYPH</name>
<evidence type="ECO:0000256" key="2">
    <source>
        <dbReference type="ARBA" id="ARBA00023125"/>
    </source>
</evidence>
<dbReference type="RefSeq" id="WP_163006161.1">
    <property type="nucleotide sequence ID" value="NZ_JBEPNV010000003.1"/>
</dbReference>
<accession>A0ABV2N8C1</accession>
<evidence type="ECO:0000256" key="1">
    <source>
        <dbReference type="ARBA" id="ARBA00023015"/>
    </source>
</evidence>
<dbReference type="Pfam" id="PF00440">
    <property type="entry name" value="TetR_N"/>
    <property type="match status" value="1"/>
</dbReference>
<organism evidence="6 8">
    <name type="scientific">Methylobacterium radiotolerans</name>
    <dbReference type="NCBI Taxonomy" id="31998"/>
    <lineage>
        <taxon>Bacteria</taxon>
        <taxon>Pseudomonadati</taxon>
        <taxon>Pseudomonadota</taxon>
        <taxon>Alphaproteobacteria</taxon>
        <taxon>Hyphomicrobiales</taxon>
        <taxon>Methylobacteriaceae</taxon>
        <taxon>Methylobacterium</taxon>
    </lineage>
</organism>
<evidence type="ECO:0000256" key="4">
    <source>
        <dbReference type="PROSITE-ProRule" id="PRU00335"/>
    </source>
</evidence>
<comment type="caution">
    <text evidence="6">The sequence shown here is derived from an EMBL/GenBank/DDBJ whole genome shotgun (WGS) entry which is preliminary data.</text>
</comment>
<evidence type="ECO:0000313" key="7">
    <source>
        <dbReference type="EMBL" id="MET3869735.1"/>
    </source>
</evidence>
<dbReference type="InterPro" id="IPR050109">
    <property type="entry name" value="HTH-type_TetR-like_transc_reg"/>
</dbReference>
<dbReference type="Pfam" id="PF17918">
    <property type="entry name" value="TetR_C_15"/>
    <property type="match status" value="1"/>
</dbReference>
<feature type="domain" description="HTH tetR-type" evidence="5">
    <location>
        <begin position="1"/>
        <end position="61"/>
    </location>
</feature>
<sequence length="188" mass="20364">MTVGKINAAAARLLGRRIPPSRLTTAQIAREAGVSVGALYRFFPDKETLVLALAAERFEAFEATLQREVEPGLLTANGPALIARLVNAAASLFAAHPELRTIVYDGQEFDCGDLPMQGRPGLGAAALIRRHMVEGLGYKLTPDLELRLRVAAEAGDRLIGFALEQQDPQQREAILDEAKRLLSGYLFG</sequence>
<reference evidence="6 8" key="1">
    <citation type="submission" date="2024-06" db="EMBL/GenBank/DDBJ databases">
        <title>Genomics of switchgrass bacterial isolates.</title>
        <authorList>
            <person name="Shade A."/>
        </authorList>
    </citation>
    <scope>NUCLEOTIDE SEQUENCE [LARGE SCALE GENOMIC DNA]</scope>
    <source>
        <strain evidence="6 8">PvP084</strain>
    </source>
</reference>
<dbReference type="SUPFAM" id="SSF46689">
    <property type="entry name" value="Homeodomain-like"/>
    <property type="match status" value="1"/>
</dbReference>